<keyword evidence="4 12" id="KW-0812">Transmembrane</keyword>
<dbReference type="GO" id="GO:0005886">
    <property type="term" value="C:plasma membrane"/>
    <property type="evidence" value="ECO:0007669"/>
    <property type="project" value="UniProtKB-SubCell"/>
</dbReference>
<evidence type="ECO:0000256" key="3">
    <source>
        <dbReference type="ARBA" id="ARBA00022475"/>
    </source>
</evidence>
<dbReference type="Gene3D" id="3.40.50.11530">
    <property type="match status" value="1"/>
</dbReference>
<dbReference type="PANTHER" id="PTHR15583:SF21">
    <property type="entry name" value="INTERLEUKIN-17 RECEPTOR E-LIKE"/>
    <property type="match status" value="1"/>
</dbReference>
<dbReference type="Pfam" id="PF08357">
    <property type="entry name" value="SEFIR"/>
    <property type="match status" value="1"/>
</dbReference>
<dbReference type="EMBL" id="JAINUG010000122">
    <property type="protein sequence ID" value="KAJ8394778.1"/>
    <property type="molecule type" value="Genomic_DNA"/>
</dbReference>
<feature type="domain" description="Interleukin-17 receptor C/E N-terminal" evidence="14">
    <location>
        <begin position="97"/>
        <end position="404"/>
    </location>
</feature>
<sequence length="744" mass="82735">MSSGHWNSTESTEADGKRPQLALSTVNHCNQTCSTFVRAQVRVSTKVKRLSIECFELATNTVQRAQWKREKRRRITQGNVPREDSTKNLTLHTLREFTYDCIEAHLGREVDVTVTGCCSRTKSVFELSHRWYQEEDMKGSHRVPRFSLTVDGPSKSMTVSVPAGEAGVKTRLCYKQSDICTELTPHVFHIIDTAHSLSTNLSFPYLLPCVCVEVYYIEPDAKRIRDCPFKNKPLDGGRDIWLTSSVDMRGGQTLVWKPVCTASVMPSASLCWRVQENSSHCLPVANSTLRVEDRGFNVSIVDQHPQMCVQFALNGTYDVRCPFQTGDSDWQAVVLPASWHFRVSLTSSIPASFSAHLCVLEAESCVAKGAVLSVMAEKSTATELQLPFSTLSAGLCVQVWRSDPVLLGRRVLCPHFSHGRVGLIAMVSVVLVVFVVALACLTYHGVRRGLSDWQLGQKPVLLVCSSEQIPQVSAVCALASLLQGELCAGVRMALWAQNTGGVAKLGPLPWLYGQYEAIRGAGGRVLIAWSPEAREAYQSWRKEEHSEVEETHKEERGKDKRKDEDLLGEETAKEHKGEKSGQREPSSVTVPILRAALTCLQGELQGGREGHGFALVYFEGLSHSRDIPSELRGVPRYCLPQDFGGLVQELRGGTAGGRRPAGCQCWAGMLSKILALRLAQRLRAWLPQTWALEEEVEGAAVRLPWEPEKGSRPCRLAGLPRLFRERTERGSRRERRKLTMSAQK</sequence>
<feature type="region of interest" description="Disordered" evidence="11">
    <location>
        <begin position="540"/>
        <end position="587"/>
    </location>
</feature>
<feature type="transmembrane region" description="Helical" evidence="12">
    <location>
        <begin position="421"/>
        <end position="443"/>
    </location>
</feature>
<evidence type="ECO:0000256" key="11">
    <source>
        <dbReference type="SAM" id="MobiDB-lite"/>
    </source>
</evidence>
<reference evidence="15" key="1">
    <citation type="journal article" date="2023" name="Science">
        <title>Genome structures resolve the early diversification of teleost fishes.</title>
        <authorList>
            <person name="Parey E."/>
            <person name="Louis A."/>
            <person name="Montfort J."/>
            <person name="Bouchez O."/>
            <person name="Roques C."/>
            <person name="Iampietro C."/>
            <person name="Lluch J."/>
            <person name="Castinel A."/>
            <person name="Donnadieu C."/>
            <person name="Desvignes T."/>
            <person name="Floi Bucao C."/>
            <person name="Jouanno E."/>
            <person name="Wen M."/>
            <person name="Mejri S."/>
            <person name="Dirks R."/>
            <person name="Jansen H."/>
            <person name="Henkel C."/>
            <person name="Chen W.J."/>
            <person name="Zahm M."/>
            <person name="Cabau C."/>
            <person name="Klopp C."/>
            <person name="Thompson A.W."/>
            <person name="Robinson-Rechavi M."/>
            <person name="Braasch I."/>
            <person name="Lecointre G."/>
            <person name="Bobe J."/>
            <person name="Postlethwait J.H."/>
            <person name="Berthelot C."/>
            <person name="Roest Crollius H."/>
            <person name="Guiguen Y."/>
        </authorList>
    </citation>
    <scope>NUCLEOTIDE SEQUENCE</scope>
    <source>
        <strain evidence="15">NC1722</strain>
    </source>
</reference>
<evidence type="ECO:0000256" key="10">
    <source>
        <dbReference type="ARBA" id="ARBA00023198"/>
    </source>
</evidence>
<evidence type="ECO:0000256" key="7">
    <source>
        <dbReference type="ARBA" id="ARBA00023136"/>
    </source>
</evidence>
<protein>
    <submittedName>
        <fullName evidence="15">Uncharacterized protein</fullName>
    </submittedName>
</protein>
<feature type="compositionally biased region" description="Basic and acidic residues" evidence="11">
    <location>
        <begin position="540"/>
        <end position="582"/>
    </location>
</feature>
<evidence type="ECO:0000256" key="9">
    <source>
        <dbReference type="ARBA" id="ARBA00023180"/>
    </source>
</evidence>
<keyword evidence="8" id="KW-0675">Receptor</keyword>
<name>A0AAD7S2K2_9TELE</name>
<comment type="caution">
    <text evidence="15">The sequence shown here is derived from an EMBL/GenBank/DDBJ whole genome shotgun (WGS) entry which is preliminary data.</text>
</comment>
<evidence type="ECO:0000256" key="12">
    <source>
        <dbReference type="SAM" id="Phobius"/>
    </source>
</evidence>
<evidence type="ECO:0000256" key="8">
    <source>
        <dbReference type="ARBA" id="ARBA00023170"/>
    </source>
</evidence>
<evidence type="ECO:0000313" key="16">
    <source>
        <dbReference type="Proteomes" id="UP001221898"/>
    </source>
</evidence>
<dbReference type="AlphaFoldDB" id="A0AAD7S2K2"/>
<dbReference type="Proteomes" id="UP001221898">
    <property type="component" value="Unassembled WGS sequence"/>
</dbReference>
<evidence type="ECO:0000256" key="2">
    <source>
        <dbReference type="ARBA" id="ARBA00004479"/>
    </source>
</evidence>
<dbReference type="Pfam" id="PF15037">
    <property type="entry name" value="IL17_R_N"/>
    <property type="match status" value="1"/>
</dbReference>
<dbReference type="GO" id="GO:0006954">
    <property type="term" value="P:inflammatory response"/>
    <property type="evidence" value="ECO:0007669"/>
    <property type="project" value="UniProtKB-KW"/>
</dbReference>
<proteinExistence type="predicted"/>
<evidence type="ECO:0000256" key="4">
    <source>
        <dbReference type="ARBA" id="ARBA00022692"/>
    </source>
</evidence>
<dbReference type="InterPro" id="IPR027841">
    <property type="entry name" value="IL-17_rcpt_C/E_N"/>
</dbReference>
<keyword evidence="6 12" id="KW-1133">Transmembrane helix</keyword>
<accession>A0AAD7S2K2</accession>
<comment type="subcellular location">
    <subcellularLocation>
        <location evidence="1">Cell membrane</location>
        <topology evidence="1">Single-pass membrane protein</topology>
    </subcellularLocation>
    <subcellularLocation>
        <location evidence="2">Membrane</location>
        <topology evidence="2">Single-pass type I membrane protein</topology>
    </subcellularLocation>
</comment>
<evidence type="ECO:0000256" key="5">
    <source>
        <dbReference type="ARBA" id="ARBA00022729"/>
    </source>
</evidence>
<evidence type="ECO:0000256" key="6">
    <source>
        <dbReference type="ARBA" id="ARBA00022989"/>
    </source>
</evidence>
<evidence type="ECO:0000256" key="1">
    <source>
        <dbReference type="ARBA" id="ARBA00004162"/>
    </source>
</evidence>
<gene>
    <name evidence="15" type="ORF">AAFF_G00041330</name>
</gene>
<keyword evidence="5" id="KW-0732">Signal</keyword>
<keyword evidence="10" id="KW-0395">Inflammatory response</keyword>
<dbReference type="GO" id="GO:0030368">
    <property type="term" value="F:interleukin-17 receptor activity"/>
    <property type="evidence" value="ECO:0007669"/>
    <property type="project" value="InterPro"/>
</dbReference>
<dbReference type="InterPro" id="IPR013568">
    <property type="entry name" value="SEFIR_dom"/>
</dbReference>
<keyword evidence="3" id="KW-1003">Cell membrane</keyword>
<keyword evidence="16" id="KW-1185">Reference proteome</keyword>
<feature type="domain" description="SEFIR" evidence="13">
    <location>
        <begin position="459"/>
        <end position="650"/>
    </location>
</feature>
<keyword evidence="7 12" id="KW-0472">Membrane</keyword>
<keyword evidence="9" id="KW-0325">Glycoprotein</keyword>
<evidence type="ECO:0000259" key="14">
    <source>
        <dbReference type="Pfam" id="PF15037"/>
    </source>
</evidence>
<dbReference type="PANTHER" id="PTHR15583">
    <property type="entry name" value="INTERLEUKIN-17 RECEPTOR"/>
    <property type="match status" value="1"/>
</dbReference>
<evidence type="ECO:0000259" key="13">
    <source>
        <dbReference type="Pfam" id="PF08357"/>
    </source>
</evidence>
<evidence type="ECO:0000313" key="15">
    <source>
        <dbReference type="EMBL" id="KAJ8394778.1"/>
    </source>
</evidence>
<organism evidence="15 16">
    <name type="scientific">Aldrovandia affinis</name>
    <dbReference type="NCBI Taxonomy" id="143900"/>
    <lineage>
        <taxon>Eukaryota</taxon>
        <taxon>Metazoa</taxon>
        <taxon>Chordata</taxon>
        <taxon>Craniata</taxon>
        <taxon>Vertebrata</taxon>
        <taxon>Euteleostomi</taxon>
        <taxon>Actinopterygii</taxon>
        <taxon>Neopterygii</taxon>
        <taxon>Teleostei</taxon>
        <taxon>Notacanthiformes</taxon>
        <taxon>Halosauridae</taxon>
        <taxon>Aldrovandia</taxon>
    </lineage>
</organism>
<dbReference type="InterPro" id="IPR039465">
    <property type="entry name" value="IL-17_rcpt-like"/>
</dbReference>